<sequence length="85" mass="9599">MMVENTNENCLVNNIGGYVIKIGDAFVASYQRSGFIVMCKDFPYQLAPNLSDVQEVLYNKDKAKEMAKTVNGRVYQICVKPVEDE</sequence>
<comment type="caution">
    <text evidence="1">The sequence shown here is derived from an EMBL/GenBank/DDBJ whole genome shotgun (WGS) entry which is preliminary data.</text>
</comment>
<dbReference type="Proteomes" id="UP000518255">
    <property type="component" value="Unassembled WGS sequence"/>
</dbReference>
<evidence type="ECO:0000313" key="1">
    <source>
        <dbReference type="EMBL" id="MBB1086395.1"/>
    </source>
</evidence>
<accession>A0A7W3U0G2</accession>
<dbReference type="EMBL" id="JACIUY010000059">
    <property type="protein sequence ID" value="MBB1086395.1"/>
    <property type="molecule type" value="Genomic_DNA"/>
</dbReference>
<organism evidence="1 2">
    <name type="scientific">Limosilactobacillus fastidiosus</name>
    <dbReference type="NCBI Taxonomy" id="2759855"/>
    <lineage>
        <taxon>Bacteria</taxon>
        <taxon>Bacillati</taxon>
        <taxon>Bacillota</taxon>
        <taxon>Bacilli</taxon>
        <taxon>Lactobacillales</taxon>
        <taxon>Lactobacillaceae</taxon>
        <taxon>Limosilactobacillus</taxon>
    </lineage>
</organism>
<protein>
    <submittedName>
        <fullName evidence="1">Uncharacterized protein</fullName>
    </submittedName>
</protein>
<gene>
    <name evidence="1" type="ORF">H5R63_06320</name>
</gene>
<name>A0A7W3U0G2_9LACO</name>
<dbReference type="RefSeq" id="WP_182581264.1">
    <property type="nucleotide sequence ID" value="NZ_JACIUY010000059.1"/>
</dbReference>
<proteinExistence type="predicted"/>
<dbReference type="AlphaFoldDB" id="A0A7W3U0G2"/>
<reference evidence="1 2" key="1">
    <citation type="submission" date="2020-07" db="EMBL/GenBank/DDBJ databases">
        <title>Description of Limosilactobacillus balticus sp. nov., Limosilactobacillus agrestis sp. nov., Limosilactobacillus albertensis sp. nov., Limosilactobacillus rudii sp. nov., Limosilactobacillus fastidiosus sp. nov., five novel Limosilactobacillus species isolated from the vertebrate gastrointestinal tract, and proposal of 6 subspecies of Limosilactobacillus reuteri adapted to the gastrointestinal tract of specific vertebrate hosts.</title>
        <authorList>
            <person name="Li F."/>
            <person name="Cheng C."/>
            <person name="Zheng J."/>
            <person name="Quevedo R.M."/>
            <person name="Li J."/>
            <person name="Roos S."/>
            <person name="Gaenzle M.G."/>
            <person name="Walter J."/>
        </authorList>
    </citation>
    <scope>NUCLEOTIDE SEQUENCE [LARGE SCALE GENOMIC DNA]</scope>
    <source>
        <strain evidence="1 2">WF-MA3-C</strain>
    </source>
</reference>
<evidence type="ECO:0000313" key="2">
    <source>
        <dbReference type="Proteomes" id="UP000518255"/>
    </source>
</evidence>